<gene>
    <name evidence="2" type="ORF">Pfra01_001148100</name>
</gene>
<reference evidence="2" key="1">
    <citation type="submission" date="2023-04" db="EMBL/GenBank/DDBJ databases">
        <title>Phytophthora fragariaefolia NBRC 109709.</title>
        <authorList>
            <person name="Ichikawa N."/>
            <person name="Sato H."/>
            <person name="Tonouchi N."/>
        </authorList>
    </citation>
    <scope>NUCLEOTIDE SEQUENCE</scope>
    <source>
        <strain evidence="2">NBRC 109709</strain>
    </source>
</reference>
<proteinExistence type="predicted"/>
<feature type="region of interest" description="Disordered" evidence="1">
    <location>
        <begin position="244"/>
        <end position="263"/>
    </location>
</feature>
<accession>A0A9W7CSV2</accession>
<evidence type="ECO:0000256" key="1">
    <source>
        <dbReference type="SAM" id="MobiDB-lite"/>
    </source>
</evidence>
<evidence type="ECO:0000313" key="3">
    <source>
        <dbReference type="Proteomes" id="UP001165121"/>
    </source>
</evidence>
<evidence type="ECO:0000313" key="2">
    <source>
        <dbReference type="EMBL" id="GMF39067.1"/>
    </source>
</evidence>
<dbReference type="OrthoDB" id="126649at2759"/>
<dbReference type="Proteomes" id="UP001165121">
    <property type="component" value="Unassembled WGS sequence"/>
</dbReference>
<comment type="caution">
    <text evidence="2">The sequence shown here is derived from an EMBL/GenBank/DDBJ whole genome shotgun (WGS) entry which is preliminary data.</text>
</comment>
<dbReference type="EMBL" id="BSXT01001131">
    <property type="protein sequence ID" value="GMF39067.1"/>
    <property type="molecule type" value="Genomic_DNA"/>
</dbReference>
<protein>
    <submittedName>
        <fullName evidence="2">Unnamed protein product</fullName>
    </submittedName>
</protein>
<feature type="compositionally biased region" description="Basic residues" evidence="1">
    <location>
        <begin position="119"/>
        <end position="133"/>
    </location>
</feature>
<feature type="compositionally biased region" description="Basic and acidic residues" evidence="1">
    <location>
        <begin position="246"/>
        <end position="263"/>
    </location>
</feature>
<dbReference type="InterPro" id="IPR017956">
    <property type="entry name" value="AT_hook_DNA-bd_motif"/>
</dbReference>
<organism evidence="2 3">
    <name type="scientific">Phytophthora fragariaefolia</name>
    <dbReference type="NCBI Taxonomy" id="1490495"/>
    <lineage>
        <taxon>Eukaryota</taxon>
        <taxon>Sar</taxon>
        <taxon>Stramenopiles</taxon>
        <taxon>Oomycota</taxon>
        <taxon>Peronosporomycetes</taxon>
        <taxon>Peronosporales</taxon>
        <taxon>Peronosporaceae</taxon>
        <taxon>Phytophthora</taxon>
    </lineage>
</organism>
<dbReference type="GO" id="GO:0003677">
    <property type="term" value="F:DNA binding"/>
    <property type="evidence" value="ECO:0007669"/>
    <property type="project" value="InterPro"/>
</dbReference>
<feature type="compositionally biased region" description="Polar residues" evidence="1">
    <location>
        <begin position="151"/>
        <end position="181"/>
    </location>
</feature>
<dbReference type="SMART" id="SM00384">
    <property type="entry name" value="AT_hook"/>
    <property type="match status" value="2"/>
</dbReference>
<name>A0A9W7CSV2_9STRA</name>
<keyword evidence="3" id="KW-1185">Reference proteome</keyword>
<dbReference type="AlphaFoldDB" id="A0A9W7CSV2"/>
<sequence length="263" mass="27065">MKSIGRRYEERARERLQSAACSGGDGAVEAAAGVNYASDCGGGEDISYVGLPSVASGDSDENTISKRLTVVAHGGSGGCDFENMFVTLPCSTVSSGGGGGEGPGVAAPAVIEGASLSTPKRKRGRPKGSKNKPRPANETEPKRKRGRPAGSKSSPKCSLTQAMGHAESQTHTVPQPLPQSVRQEDSAAPNAVENESAAAGPMLPGTIVSSTSSPAGGAHRTSPARPHLIPGLYVDTMVAFSPAREGWTKRQKAEDKFRVPDEG</sequence>
<feature type="region of interest" description="Disordered" evidence="1">
    <location>
        <begin position="112"/>
        <end position="228"/>
    </location>
</feature>